<dbReference type="InterPro" id="IPR045686">
    <property type="entry name" value="DUF6189"/>
</dbReference>
<name>A0A918WDX9_9ACTN</name>
<dbReference type="Pfam" id="PF19688">
    <property type="entry name" value="DUF6189"/>
    <property type="match status" value="1"/>
</dbReference>
<protein>
    <submittedName>
        <fullName evidence="1">Uncharacterized protein</fullName>
    </submittedName>
</protein>
<organism evidence="1 2">
    <name type="scientific">Streptomyces termitum</name>
    <dbReference type="NCBI Taxonomy" id="67368"/>
    <lineage>
        <taxon>Bacteria</taxon>
        <taxon>Bacillati</taxon>
        <taxon>Actinomycetota</taxon>
        <taxon>Actinomycetes</taxon>
        <taxon>Kitasatosporales</taxon>
        <taxon>Streptomycetaceae</taxon>
        <taxon>Streptomyces</taxon>
    </lineage>
</organism>
<sequence length="90" mass="10111">MDVHEFLRRSALAVERLVPRIGPRYREMILTSAQAGAWDVAVPDLVGALSEEDVVITAAEKEELWLLMLHMEAPPTRLAGIRTRGHRRPA</sequence>
<gene>
    <name evidence="1" type="ORF">GCM10010305_57860</name>
</gene>
<comment type="caution">
    <text evidence="1">The sequence shown here is derived from an EMBL/GenBank/DDBJ whole genome shotgun (WGS) entry which is preliminary data.</text>
</comment>
<keyword evidence="2" id="KW-1185">Reference proteome</keyword>
<reference evidence="1" key="2">
    <citation type="submission" date="2020-09" db="EMBL/GenBank/DDBJ databases">
        <authorList>
            <person name="Sun Q."/>
            <person name="Ohkuma M."/>
        </authorList>
    </citation>
    <scope>NUCLEOTIDE SEQUENCE</scope>
    <source>
        <strain evidence="1">JCM 4518</strain>
    </source>
</reference>
<dbReference type="EMBL" id="BMUL01000022">
    <property type="protein sequence ID" value="GHB07171.1"/>
    <property type="molecule type" value="Genomic_DNA"/>
</dbReference>
<dbReference type="AlphaFoldDB" id="A0A918WDX9"/>
<evidence type="ECO:0000313" key="2">
    <source>
        <dbReference type="Proteomes" id="UP000644020"/>
    </source>
</evidence>
<accession>A0A918WDX9</accession>
<evidence type="ECO:0000313" key="1">
    <source>
        <dbReference type="EMBL" id="GHB07171.1"/>
    </source>
</evidence>
<dbReference type="Proteomes" id="UP000644020">
    <property type="component" value="Unassembled WGS sequence"/>
</dbReference>
<proteinExistence type="predicted"/>
<reference evidence="1" key="1">
    <citation type="journal article" date="2014" name="Int. J. Syst. Evol. Microbiol.">
        <title>Complete genome sequence of Corynebacterium casei LMG S-19264T (=DSM 44701T), isolated from a smear-ripened cheese.</title>
        <authorList>
            <consortium name="US DOE Joint Genome Institute (JGI-PGF)"/>
            <person name="Walter F."/>
            <person name="Albersmeier A."/>
            <person name="Kalinowski J."/>
            <person name="Ruckert C."/>
        </authorList>
    </citation>
    <scope>NUCLEOTIDE SEQUENCE</scope>
    <source>
        <strain evidence="1">JCM 4518</strain>
    </source>
</reference>